<name>A0A6M3LX16_9ZZZZ</name>
<sequence>MRERIKVDQEKIKEMLLSGLKPYTVANKLKIPRSVVDRIYLGKDVPYYFKKPIRDKTKLCSCCGCEPKMHGHTFLGTKCFHGNSDEGERRGQI</sequence>
<reference evidence="1" key="1">
    <citation type="submission" date="2020-03" db="EMBL/GenBank/DDBJ databases">
        <title>The deep terrestrial virosphere.</title>
        <authorList>
            <person name="Holmfeldt K."/>
            <person name="Nilsson E."/>
            <person name="Simone D."/>
            <person name="Lopez-Fernandez M."/>
            <person name="Wu X."/>
            <person name="de Brujin I."/>
            <person name="Lundin D."/>
            <person name="Andersson A."/>
            <person name="Bertilsson S."/>
            <person name="Dopson M."/>
        </authorList>
    </citation>
    <scope>NUCLEOTIDE SEQUENCE</scope>
    <source>
        <strain evidence="1">MM415B06490</strain>
    </source>
</reference>
<dbReference type="EMBL" id="MT143473">
    <property type="protein sequence ID" value="QJA97215.1"/>
    <property type="molecule type" value="Genomic_DNA"/>
</dbReference>
<gene>
    <name evidence="1" type="ORF">MM415B06490_0006</name>
</gene>
<organism evidence="1">
    <name type="scientific">viral metagenome</name>
    <dbReference type="NCBI Taxonomy" id="1070528"/>
    <lineage>
        <taxon>unclassified sequences</taxon>
        <taxon>metagenomes</taxon>
        <taxon>organismal metagenomes</taxon>
    </lineage>
</organism>
<protein>
    <submittedName>
        <fullName evidence="1">Uncharacterized protein</fullName>
    </submittedName>
</protein>
<dbReference type="AlphaFoldDB" id="A0A6M3LX16"/>
<evidence type="ECO:0000313" key="1">
    <source>
        <dbReference type="EMBL" id="QJA97215.1"/>
    </source>
</evidence>
<proteinExistence type="predicted"/>
<accession>A0A6M3LX16</accession>